<feature type="domain" description="Microcin J25-processing protein McjB C-terminal" evidence="1">
    <location>
        <begin position="110"/>
        <end position="218"/>
    </location>
</feature>
<name>A0A246K1N8_9SPHN</name>
<dbReference type="AlphaFoldDB" id="A0A246K1N8"/>
<dbReference type="Pfam" id="PF13471">
    <property type="entry name" value="Transglut_core3"/>
    <property type="match status" value="1"/>
</dbReference>
<protein>
    <recommendedName>
        <fullName evidence="1">Microcin J25-processing protein McjB C-terminal domain-containing protein</fullName>
    </recommendedName>
</protein>
<gene>
    <name evidence="2" type="ORF">CDQ92_03620</name>
</gene>
<comment type="caution">
    <text evidence="2">The sequence shown here is derived from an EMBL/GenBank/DDBJ whole genome shotgun (WGS) entry which is preliminary data.</text>
</comment>
<accession>A0A246K1N8</accession>
<dbReference type="NCBIfam" id="NF033537">
    <property type="entry name" value="lasso_biosyn_B2"/>
    <property type="match status" value="1"/>
</dbReference>
<evidence type="ECO:0000313" key="3">
    <source>
        <dbReference type="Proteomes" id="UP000197361"/>
    </source>
</evidence>
<proteinExistence type="predicted"/>
<dbReference type="InterPro" id="IPR032708">
    <property type="entry name" value="McjB_C"/>
</dbReference>
<dbReference type="InterPro" id="IPR053521">
    <property type="entry name" value="McjB-like"/>
</dbReference>
<organism evidence="2 3">
    <name type="scientific">Sphingopyxis bauzanensis</name>
    <dbReference type="NCBI Taxonomy" id="651663"/>
    <lineage>
        <taxon>Bacteria</taxon>
        <taxon>Pseudomonadati</taxon>
        <taxon>Pseudomonadota</taxon>
        <taxon>Alphaproteobacteria</taxon>
        <taxon>Sphingomonadales</taxon>
        <taxon>Sphingomonadaceae</taxon>
        <taxon>Sphingopyxis</taxon>
    </lineage>
</organism>
<reference evidence="2 3" key="1">
    <citation type="journal article" date="2010" name="Int. J. Syst. Evol. Microbiol.">
        <title>Sphingopyxis bauzanensis sp. nov., a psychrophilic bacterium isolated from soil.</title>
        <authorList>
            <person name="Zhang D.C."/>
            <person name="Liu H.C."/>
            <person name="Xin Y.H."/>
            <person name="Zhou Y.G."/>
            <person name="Schinner F."/>
            <person name="Margesin R."/>
        </authorList>
    </citation>
    <scope>NUCLEOTIDE SEQUENCE [LARGE SCALE GENOMIC DNA]</scope>
    <source>
        <strain evidence="2 3">DSM 22271</strain>
    </source>
</reference>
<dbReference type="EMBL" id="NISK01000001">
    <property type="protein sequence ID" value="OWQ99261.1"/>
    <property type="molecule type" value="Genomic_DNA"/>
</dbReference>
<evidence type="ECO:0000259" key="1">
    <source>
        <dbReference type="Pfam" id="PF13471"/>
    </source>
</evidence>
<dbReference type="Proteomes" id="UP000197361">
    <property type="component" value="Unassembled WGS sequence"/>
</dbReference>
<sequence>MRALNMNWMLAPGVGYCEAGGELVFLDLARDRYFALRGAERASFERLRSGEFNDSDAMTRLVRTGLLVRSDGVGGLEPASAIVPAPDLSSADDGFSLTAGIVAARALYWARRAMRPSRIAGTVAELATAKRKIRSVGREGEMLAIAAGYAASRWVVPISPRCLVDALALDHVLLKRGHAATLVFGVRTQPFAAHSWLQTPEAVLTGTAAEARNFTPILVVG</sequence>
<evidence type="ECO:0000313" key="2">
    <source>
        <dbReference type="EMBL" id="OWQ99261.1"/>
    </source>
</evidence>
<keyword evidence="3" id="KW-1185">Reference proteome</keyword>